<sequence>MQCTKTRKKALHKHSNGALKRRYTSTQIKHSNGAAQALRRSIQKALHKHSNGALKRRSTDTQEALHKDLKGAFTYFTCQF</sequence>
<dbReference type="Proteomes" id="UP000606974">
    <property type="component" value="Unassembled WGS sequence"/>
</dbReference>
<dbReference type="AlphaFoldDB" id="A0A8H7ABV9"/>
<evidence type="ECO:0000313" key="1">
    <source>
        <dbReference type="EMBL" id="KAF7504307.1"/>
    </source>
</evidence>
<organism evidence="1 2">
    <name type="scientific">Endocarpon pusillum</name>
    <dbReference type="NCBI Taxonomy" id="364733"/>
    <lineage>
        <taxon>Eukaryota</taxon>
        <taxon>Fungi</taxon>
        <taxon>Dikarya</taxon>
        <taxon>Ascomycota</taxon>
        <taxon>Pezizomycotina</taxon>
        <taxon>Eurotiomycetes</taxon>
        <taxon>Chaetothyriomycetidae</taxon>
        <taxon>Verrucariales</taxon>
        <taxon>Verrucariaceae</taxon>
        <taxon>Endocarpon</taxon>
    </lineage>
</organism>
<proteinExistence type="predicted"/>
<evidence type="ECO:0000313" key="2">
    <source>
        <dbReference type="Proteomes" id="UP000606974"/>
    </source>
</evidence>
<keyword evidence="2" id="KW-1185">Reference proteome</keyword>
<dbReference type="EMBL" id="JAACFV010000142">
    <property type="protein sequence ID" value="KAF7504307.1"/>
    <property type="molecule type" value="Genomic_DNA"/>
</dbReference>
<protein>
    <submittedName>
        <fullName evidence="1">Uncharacterized protein</fullName>
    </submittedName>
</protein>
<comment type="caution">
    <text evidence="1">The sequence shown here is derived from an EMBL/GenBank/DDBJ whole genome shotgun (WGS) entry which is preliminary data.</text>
</comment>
<accession>A0A8H7ABV9</accession>
<reference evidence="1" key="1">
    <citation type="submission" date="2020-02" db="EMBL/GenBank/DDBJ databases">
        <authorList>
            <person name="Palmer J.M."/>
        </authorList>
    </citation>
    <scope>NUCLEOTIDE SEQUENCE</scope>
    <source>
        <strain evidence="1">EPUS1.4</strain>
        <tissue evidence="1">Thallus</tissue>
    </source>
</reference>
<name>A0A8H7ABV9_9EURO</name>
<gene>
    <name evidence="1" type="ORF">GJ744_002496</name>
</gene>